<protein>
    <submittedName>
        <fullName evidence="2">Uncharacterized protein</fullName>
    </submittedName>
</protein>
<proteinExistence type="predicted"/>
<keyword evidence="3" id="KW-1185">Reference proteome</keyword>
<keyword evidence="1" id="KW-1133">Transmembrane helix</keyword>
<reference evidence="2 3" key="1">
    <citation type="submission" date="2021-03" db="EMBL/GenBank/DDBJ databases">
        <title>Caproiciproducens sp. nov. isolated from feces of cow.</title>
        <authorList>
            <person name="Choi J.-Y."/>
        </authorList>
    </citation>
    <scope>NUCLEOTIDE SEQUENCE [LARGE SCALE GENOMIC DNA]</scope>
    <source>
        <strain evidence="2 3">AGMB10547</strain>
    </source>
</reference>
<name>A0ABS7DNA9_9FIRM</name>
<comment type="caution">
    <text evidence="2">The sequence shown here is derived from an EMBL/GenBank/DDBJ whole genome shotgun (WGS) entry which is preliminary data.</text>
</comment>
<evidence type="ECO:0000313" key="3">
    <source>
        <dbReference type="Proteomes" id="UP000719942"/>
    </source>
</evidence>
<feature type="transmembrane region" description="Helical" evidence="1">
    <location>
        <begin position="85"/>
        <end position="105"/>
    </location>
</feature>
<dbReference type="RefSeq" id="WP_219965169.1">
    <property type="nucleotide sequence ID" value="NZ_JAGFNZ010000002.1"/>
</dbReference>
<dbReference type="Proteomes" id="UP000719942">
    <property type="component" value="Unassembled WGS sequence"/>
</dbReference>
<evidence type="ECO:0000313" key="2">
    <source>
        <dbReference type="EMBL" id="MBW7572790.1"/>
    </source>
</evidence>
<dbReference type="EMBL" id="JAGFNZ010000002">
    <property type="protein sequence ID" value="MBW7572790.1"/>
    <property type="molecule type" value="Genomic_DNA"/>
</dbReference>
<gene>
    <name evidence="2" type="ORF">J5W02_08175</name>
</gene>
<keyword evidence="1" id="KW-0472">Membrane</keyword>
<feature type="transmembrane region" description="Helical" evidence="1">
    <location>
        <begin position="57"/>
        <end position="78"/>
    </location>
</feature>
<accession>A0ABS7DNA9</accession>
<organism evidence="2 3">
    <name type="scientific">Caproiciproducens faecalis</name>
    <dbReference type="NCBI Taxonomy" id="2820301"/>
    <lineage>
        <taxon>Bacteria</taxon>
        <taxon>Bacillati</taxon>
        <taxon>Bacillota</taxon>
        <taxon>Clostridia</taxon>
        <taxon>Eubacteriales</taxon>
        <taxon>Acutalibacteraceae</taxon>
        <taxon>Caproiciproducens</taxon>
    </lineage>
</organism>
<keyword evidence="1" id="KW-0812">Transmembrane</keyword>
<sequence length="153" mass="16511">MNKGQIKSTVTLLQLFLIGALFLPAGTIVGDTGAGDTSLSVFQMINRYAGMGFSDDALFYMVMACVFPAAIILCTLILKERKNFGAAIVLCSLYATASACFYSAAKRKMVDYTTMTWLPYIIILISLTSMMLLILGFFQAAQGGDGEEPTKKG</sequence>
<feature type="transmembrane region" description="Helical" evidence="1">
    <location>
        <begin position="117"/>
        <end position="138"/>
    </location>
</feature>
<evidence type="ECO:0000256" key="1">
    <source>
        <dbReference type="SAM" id="Phobius"/>
    </source>
</evidence>